<feature type="signal peptide" evidence="2">
    <location>
        <begin position="1"/>
        <end position="23"/>
    </location>
</feature>
<proteinExistence type="predicted"/>
<dbReference type="Proteomes" id="UP001515480">
    <property type="component" value="Unassembled WGS sequence"/>
</dbReference>
<feature type="compositionally biased region" description="Low complexity" evidence="1">
    <location>
        <begin position="35"/>
        <end position="45"/>
    </location>
</feature>
<dbReference type="EMBL" id="JBGBPQ010000026">
    <property type="protein sequence ID" value="KAL1499079.1"/>
    <property type="molecule type" value="Genomic_DNA"/>
</dbReference>
<evidence type="ECO:0000313" key="3">
    <source>
        <dbReference type="EMBL" id="KAL1499079.1"/>
    </source>
</evidence>
<evidence type="ECO:0000313" key="4">
    <source>
        <dbReference type="Proteomes" id="UP001515480"/>
    </source>
</evidence>
<feature type="chain" id="PRO_5044263648" evidence="2">
    <location>
        <begin position="24"/>
        <end position="199"/>
    </location>
</feature>
<evidence type="ECO:0000256" key="1">
    <source>
        <dbReference type="SAM" id="MobiDB-lite"/>
    </source>
</evidence>
<dbReference type="AlphaFoldDB" id="A0AB34II75"/>
<comment type="caution">
    <text evidence="3">The sequence shown here is derived from an EMBL/GenBank/DDBJ whole genome shotgun (WGS) entry which is preliminary data.</text>
</comment>
<organism evidence="3 4">
    <name type="scientific">Prymnesium parvum</name>
    <name type="common">Toxic golden alga</name>
    <dbReference type="NCBI Taxonomy" id="97485"/>
    <lineage>
        <taxon>Eukaryota</taxon>
        <taxon>Haptista</taxon>
        <taxon>Haptophyta</taxon>
        <taxon>Prymnesiophyceae</taxon>
        <taxon>Prymnesiales</taxon>
        <taxon>Prymnesiaceae</taxon>
        <taxon>Prymnesium</taxon>
    </lineage>
</organism>
<sequence>MAALVGLLHALPALLPGPTPSSAVPTPHTLDQSARTLTRTPRTPLQPVAASPRHVLFGTALAVPLFLPHAAAAAVVCVGGFCAEPRLPPLPAALPSVSSPSLPSAPALSPSAPAFAMPLPSAFSLPWSGEEPTEEEAAAAAAAAARAKEEAAARKELVKKVRAERMAAEARLQSEEYVRMRKLSSEMGFGSTVSVPTDE</sequence>
<feature type="region of interest" description="Disordered" evidence="1">
    <location>
        <begin position="18"/>
        <end position="46"/>
    </location>
</feature>
<feature type="compositionally biased region" description="Polar residues" evidence="1">
    <location>
        <begin position="21"/>
        <end position="34"/>
    </location>
</feature>
<gene>
    <name evidence="3" type="ORF">AB1Y20_013593</name>
</gene>
<reference evidence="3 4" key="1">
    <citation type="journal article" date="2024" name="Science">
        <title>Giant polyketide synthase enzymes in the biosynthesis of giant marine polyether toxins.</title>
        <authorList>
            <person name="Fallon T.R."/>
            <person name="Shende V.V."/>
            <person name="Wierzbicki I.H."/>
            <person name="Pendleton A.L."/>
            <person name="Watervoot N.F."/>
            <person name="Auber R.P."/>
            <person name="Gonzalez D.J."/>
            <person name="Wisecaver J.H."/>
            <person name="Moore B.S."/>
        </authorList>
    </citation>
    <scope>NUCLEOTIDE SEQUENCE [LARGE SCALE GENOMIC DNA]</scope>
    <source>
        <strain evidence="3 4">12B1</strain>
    </source>
</reference>
<evidence type="ECO:0000256" key="2">
    <source>
        <dbReference type="SAM" id="SignalP"/>
    </source>
</evidence>
<keyword evidence="2" id="KW-0732">Signal</keyword>
<name>A0AB34II75_PRYPA</name>
<protein>
    <submittedName>
        <fullName evidence="3">Uncharacterized protein</fullName>
    </submittedName>
</protein>
<accession>A0AB34II75</accession>
<keyword evidence="4" id="KW-1185">Reference proteome</keyword>